<dbReference type="Gene3D" id="2.60.120.10">
    <property type="entry name" value="Jelly Rolls"/>
    <property type="match status" value="1"/>
</dbReference>
<dbReference type="InterPro" id="IPR018490">
    <property type="entry name" value="cNMP-bd_dom_sf"/>
</dbReference>
<evidence type="ECO:0000256" key="3">
    <source>
        <dbReference type="ARBA" id="ARBA00023163"/>
    </source>
</evidence>
<dbReference type="InterPro" id="IPR036390">
    <property type="entry name" value="WH_DNA-bd_sf"/>
</dbReference>
<accession>A0ABV1YJX9</accession>
<name>A0ABV1YJX9_9HYPH</name>
<keyword evidence="6" id="KW-1185">Reference proteome</keyword>
<keyword evidence="3" id="KW-0804">Transcription</keyword>
<organism evidence="5 6">
    <name type="scientific">Mesorhizobium opportunistum</name>
    <dbReference type="NCBI Taxonomy" id="593909"/>
    <lineage>
        <taxon>Bacteria</taxon>
        <taxon>Pseudomonadati</taxon>
        <taxon>Pseudomonadota</taxon>
        <taxon>Alphaproteobacteria</taxon>
        <taxon>Hyphomicrobiales</taxon>
        <taxon>Phyllobacteriaceae</taxon>
        <taxon>Mesorhizobium</taxon>
    </lineage>
</organism>
<dbReference type="PROSITE" id="PS51063">
    <property type="entry name" value="HTH_CRP_2"/>
    <property type="match status" value="1"/>
</dbReference>
<keyword evidence="1" id="KW-0805">Transcription regulation</keyword>
<dbReference type="RefSeq" id="WP_287277757.1">
    <property type="nucleotide sequence ID" value="NZ_JAMYMT010000027.1"/>
</dbReference>
<dbReference type="InterPro" id="IPR012318">
    <property type="entry name" value="HTH_CRP"/>
</dbReference>
<dbReference type="EMBL" id="JAMYPJ010000033">
    <property type="protein sequence ID" value="MER8935475.1"/>
    <property type="molecule type" value="Genomic_DNA"/>
</dbReference>
<dbReference type="Proteomes" id="UP001464387">
    <property type="component" value="Unassembled WGS sequence"/>
</dbReference>
<dbReference type="SUPFAM" id="SSF46785">
    <property type="entry name" value="Winged helix' DNA-binding domain"/>
    <property type="match status" value="1"/>
</dbReference>
<keyword evidence="2" id="KW-0238">DNA-binding</keyword>
<evidence type="ECO:0000256" key="1">
    <source>
        <dbReference type="ARBA" id="ARBA00023015"/>
    </source>
</evidence>
<evidence type="ECO:0000313" key="5">
    <source>
        <dbReference type="EMBL" id="MER8935475.1"/>
    </source>
</evidence>
<dbReference type="Pfam" id="PF13545">
    <property type="entry name" value="HTH_Crp_2"/>
    <property type="match status" value="1"/>
</dbReference>
<comment type="caution">
    <text evidence="5">The sequence shown here is derived from an EMBL/GenBank/DDBJ whole genome shotgun (WGS) entry which is preliminary data.</text>
</comment>
<evidence type="ECO:0000259" key="4">
    <source>
        <dbReference type="PROSITE" id="PS51063"/>
    </source>
</evidence>
<protein>
    <submittedName>
        <fullName evidence="5">Crp/Fnr family transcriptional regulator</fullName>
    </submittedName>
</protein>
<dbReference type="InterPro" id="IPR014710">
    <property type="entry name" value="RmlC-like_jellyroll"/>
</dbReference>
<proteinExistence type="predicted"/>
<evidence type="ECO:0000256" key="2">
    <source>
        <dbReference type="ARBA" id="ARBA00023125"/>
    </source>
</evidence>
<gene>
    <name evidence="5" type="ORF">NKI33_21260</name>
</gene>
<feature type="domain" description="HTH crp-type" evidence="4">
    <location>
        <begin position="131"/>
        <end position="197"/>
    </location>
</feature>
<dbReference type="SUPFAM" id="SSF51206">
    <property type="entry name" value="cAMP-binding domain-like"/>
    <property type="match status" value="1"/>
</dbReference>
<reference evidence="5 6" key="1">
    <citation type="journal article" date="2024" name="Proc. Natl. Acad. Sci. U.S.A.">
        <title>The evolutionary genomics of adaptation to stress in wild rhizobium bacteria.</title>
        <authorList>
            <person name="Kehlet-Delgado H."/>
            <person name="Montoya A.P."/>
            <person name="Jensen K.T."/>
            <person name="Wendlandt C.E."/>
            <person name="Dexheimer C."/>
            <person name="Roberts M."/>
            <person name="Torres Martinez L."/>
            <person name="Friesen M.L."/>
            <person name="Griffitts J.S."/>
            <person name="Porter S.S."/>
        </authorList>
    </citation>
    <scope>NUCLEOTIDE SEQUENCE [LARGE SCALE GENOMIC DNA]</scope>
    <source>
        <strain evidence="5 6">M0729</strain>
    </source>
</reference>
<sequence>MCPADIALLQPHLRSELLGLKTQLETAGAPISTVYFFESGIGSVVANLRPAVDAEIGIIGFEGMTGSALIMGDSQSMHDCYVQLEAEALSIEAALFAAALSESPTLRPFLLRYVHYFHLQASFTGLINARMKLEDRLARWLVMFGDRVEGNRLAITHEFLSVMLGCRRPGVTIALQMLEGRSLIRSKRGEVTIRDRAGLIAMANGSYGRPEAEYARLVGHIH</sequence>
<evidence type="ECO:0000313" key="6">
    <source>
        <dbReference type="Proteomes" id="UP001464387"/>
    </source>
</evidence>